<dbReference type="Pfam" id="PF12680">
    <property type="entry name" value="SnoaL_2"/>
    <property type="match status" value="1"/>
</dbReference>
<sequence>MISKTVDRLYEAFAAGDAAALSATLHPDLVLRVSDGMPMGVGGEHHGPRGALGGCWGVIFAAYDTRPVPEEQVWAGDDRVVVFGHYRGVSRATGQPFEAAFAHDLKLRDGLIAGFTQITDTARWPRA</sequence>
<gene>
    <name evidence="2" type="ORF">FHR33_009479</name>
</gene>
<dbReference type="AlphaFoldDB" id="A0A7W5VS71"/>
<name>A0A7W5VS71_9ACTN</name>
<reference evidence="2 3" key="1">
    <citation type="submission" date="2020-08" db="EMBL/GenBank/DDBJ databases">
        <title>Sequencing the genomes of 1000 actinobacteria strains.</title>
        <authorList>
            <person name="Klenk H.-P."/>
        </authorList>
    </citation>
    <scope>NUCLEOTIDE SEQUENCE [LARGE SCALE GENOMIC DNA]</scope>
    <source>
        <strain evidence="2 3">DSM 44320</strain>
    </source>
</reference>
<keyword evidence="3" id="KW-1185">Reference proteome</keyword>
<dbReference type="Gene3D" id="3.10.450.50">
    <property type="match status" value="1"/>
</dbReference>
<dbReference type="InterPro" id="IPR037401">
    <property type="entry name" value="SnoaL-like"/>
</dbReference>
<evidence type="ECO:0000313" key="3">
    <source>
        <dbReference type="Proteomes" id="UP000579945"/>
    </source>
</evidence>
<dbReference type="RefSeq" id="WP_312896081.1">
    <property type="nucleotide sequence ID" value="NZ_BAAAXX010000093.1"/>
</dbReference>
<dbReference type="GeneID" id="95395474"/>
<feature type="domain" description="SnoaL-like" evidence="1">
    <location>
        <begin position="6"/>
        <end position="113"/>
    </location>
</feature>
<accession>A0A7W5VS71</accession>
<evidence type="ECO:0000313" key="2">
    <source>
        <dbReference type="EMBL" id="MBB3733532.1"/>
    </source>
</evidence>
<dbReference type="PANTHER" id="PTHR41252:SF1">
    <property type="entry name" value="BLR2505 PROTEIN"/>
    <property type="match status" value="1"/>
</dbReference>
<organism evidence="2 3">
    <name type="scientific">Nonomuraea dietziae</name>
    <dbReference type="NCBI Taxonomy" id="65515"/>
    <lineage>
        <taxon>Bacteria</taxon>
        <taxon>Bacillati</taxon>
        <taxon>Actinomycetota</taxon>
        <taxon>Actinomycetes</taxon>
        <taxon>Streptosporangiales</taxon>
        <taxon>Streptosporangiaceae</taxon>
        <taxon>Nonomuraea</taxon>
    </lineage>
</organism>
<dbReference type="InterPro" id="IPR032710">
    <property type="entry name" value="NTF2-like_dom_sf"/>
</dbReference>
<dbReference type="Proteomes" id="UP000579945">
    <property type="component" value="Unassembled WGS sequence"/>
</dbReference>
<comment type="caution">
    <text evidence="2">The sequence shown here is derived from an EMBL/GenBank/DDBJ whole genome shotgun (WGS) entry which is preliminary data.</text>
</comment>
<dbReference type="GO" id="GO:0016853">
    <property type="term" value="F:isomerase activity"/>
    <property type="evidence" value="ECO:0007669"/>
    <property type="project" value="UniProtKB-KW"/>
</dbReference>
<proteinExistence type="predicted"/>
<evidence type="ECO:0000259" key="1">
    <source>
        <dbReference type="Pfam" id="PF12680"/>
    </source>
</evidence>
<keyword evidence="2" id="KW-0413">Isomerase</keyword>
<dbReference type="PANTHER" id="PTHR41252">
    <property type="entry name" value="BLR2505 PROTEIN"/>
    <property type="match status" value="1"/>
</dbReference>
<dbReference type="SUPFAM" id="SSF54427">
    <property type="entry name" value="NTF2-like"/>
    <property type="match status" value="1"/>
</dbReference>
<dbReference type="EMBL" id="JACIBV010000002">
    <property type="protein sequence ID" value="MBB3733532.1"/>
    <property type="molecule type" value="Genomic_DNA"/>
</dbReference>
<protein>
    <submittedName>
        <fullName evidence="2">Ketosteroid isomerase-like protein</fullName>
    </submittedName>
</protein>